<dbReference type="Proteomes" id="UP000789375">
    <property type="component" value="Unassembled WGS sequence"/>
</dbReference>
<evidence type="ECO:0000313" key="1">
    <source>
        <dbReference type="EMBL" id="CAG8563798.1"/>
    </source>
</evidence>
<accession>A0A9N9FXU3</accession>
<keyword evidence="2" id="KW-1185">Reference proteome</keyword>
<protein>
    <submittedName>
        <fullName evidence="1">10842_t:CDS:1</fullName>
    </submittedName>
</protein>
<dbReference type="AlphaFoldDB" id="A0A9N9FXU3"/>
<reference evidence="1" key="1">
    <citation type="submission" date="2021-06" db="EMBL/GenBank/DDBJ databases">
        <authorList>
            <person name="Kallberg Y."/>
            <person name="Tangrot J."/>
            <person name="Rosling A."/>
        </authorList>
    </citation>
    <scope>NUCLEOTIDE SEQUENCE</scope>
    <source>
        <strain evidence="1">87-6 pot B 2015</strain>
    </source>
</reference>
<evidence type="ECO:0000313" key="2">
    <source>
        <dbReference type="Proteomes" id="UP000789375"/>
    </source>
</evidence>
<sequence>MKTLYYSSAQQAVYWKRDPGVGTKSRIERVIVSIPQSSNPNIETQGRPYERRIQVLFGILEEGPRRPTIRA</sequence>
<gene>
    <name evidence="1" type="ORF">FMOSSE_LOCUS7095</name>
</gene>
<name>A0A9N9FXU3_FUNMO</name>
<organism evidence="1 2">
    <name type="scientific">Funneliformis mosseae</name>
    <name type="common">Endomycorrhizal fungus</name>
    <name type="synonym">Glomus mosseae</name>
    <dbReference type="NCBI Taxonomy" id="27381"/>
    <lineage>
        <taxon>Eukaryota</taxon>
        <taxon>Fungi</taxon>
        <taxon>Fungi incertae sedis</taxon>
        <taxon>Mucoromycota</taxon>
        <taxon>Glomeromycotina</taxon>
        <taxon>Glomeromycetes</taxon>
        <taxon>Glomerales</taxon>
        <taxon>Glomeraceae</taxon>
        <taxon>Funneliformis</taxon>
    </lineage>
</organism>
<dbReference type="EMBL" id="CAJVPP010001600">
    <property type="protein sequence ID" value="CAG8563798.1"/>
    <property type="molecule type" value="Genomic_DNA"/>
</dbReference>
<comment type="caution">
    <text evidence="1">The sequence shown here is derived from an EMBL/GenBank/DDBJ whole genome shotgun (WGS) entry which is preliminary data.</text>
</comment>
<proteinExistence type="predicted"/>